<proteinExistence type="predicted"/>
<dbReference type="Pfam" id="PF11316">
    <property type="entry name" value="Rhamno_transf"/>
    <property type="match status" value="1"/>
</dbReference>
<protein>
    <submittedName>
        <fullName evidence="2">Uncharacterized protein</fullName>
    </submittedName>
</protein>
<sequence length="488" mass="55373">MMTSFGRQEGAKRRIRLSTSLPDAKRHETVVVSPKQHDQNPKSLKLQRLPFFAFVLLILVYCCIMCMHRSCRLHFSQDYNNAIARQQTRTLQQQLSITPSSVNINHDQMVHVIQTRFMQHQSHLTELGFARLALFEAFCLPSVMGQTSNNFLWIIRVDPNLNEEIVGRMKERIGSNENIILLGSNHNPEGMGRDNTDFDHFLGIERSNEHDSGIVFSGNVTLLREAFERSAASSSSVLLETRLDADDALHKMYVEFIQNQAQKYLMSNYVGEDTSDQSWRMWCIHSNVEWHPLNPYPMSTDEASTDDKSKEEGYLLMYSDKSICTTPGLTFGYGFGTTRSSILEGRRLKHSDIVSTIAHCDDDQKLKCVSRLKELSPGALRARTATSAGMVNIITGDDHLDQSSNGLKQKKGNEQLIKQFSQQDFLWEGVERLFSVTKASARDTRSLIVSRMKYIAADNLRGLCTPGHSCKENGKFLLSAILKQHENE</sequence>
<keyword evidence="1" id="KW-1133">Transmembrane helix</keyword>
<organism evidence="2">
    <name type="scientific">Skeletonema marinoi</name>
    <dbReference type="NCBI Taxonomy" id="267567"/>
    <lineage>
        <taxon>Eukaryota</taxon>
        <taxon>Sar</taxon>
        <taxon>Stramenopiles</taxon>
        <taxon>Ochrophyta</taxon>
        <taxon>Bacillariophyta</taxon>
        <taxon>Coscinodiscophyceae</taxon>
        <taxon>Thalassiosirophycidae</taxon>
        <taxon>Thalassiosirales</taxon>
        <taxon>Skeletonemataceae</taxon>
        <taxon>Skeletonema</taxon>
        <taxon>Skeletonema marinoi-dohrnii complex</taxon>
    </lineage>
</organism>
<dbReference type="AlphaFoldDB" id="A0A7S2KIE9"/>
<evidence type="ECO:0000313" key="2">
    <source>
        <dbReference type="EMBL" id="CAD9577940.1"/>
    </source>
</evidence>
<reference evidence="2" key="1">
    <citation type="submission" date="2021-01" db="EMBL/GenBank/DDBJ databases">
        <authorList>
            <person name="Corre E."/>
            <person name="Pelletier E."/>
            <person name="Niang G."/>
            <person name="Scheremetjew M."/>
            <person name="Finn R."/>
            <person name="Kale V."/>
            <person name="Holt S."/>
            <person name="Cochrane G."/>
            <person name="Meng A."/>
            <person name="Brown T."/>
            <person name="Cohen L."/>
        </authorList>
    </citation>
    <scope>NUCLEOTIDE SEQUENCE</scope>
    <source>
        <strain evidence="2">SM1012Den-03</strain>
    </source>
</reference>
<evidence type="ECO:0000256" key="1">
    <source>
        <dbReference type="SAM" id="Phobius"/>
    </source>
</evidence>
<feature type="transmembrane region" description="Helical" evidence="1">
    <location>
        <begin position="49"/>
        <end position="67"/>
    </location>
</feature>
<accession>A0A7S2KIE9</accession>
<dbReference type="EMBL" id="HBGZ01003935">
    <property type="protein sequence ID" value="CAD9577940.1"/>
    <property type="molecule type" value="Transcribed_RNA"/>
</dbReference>
<keyword evidence="1" id="KW-0812">Transmembrane</keyword>
<keyword evidence="1" id="KW-0472">Membrane</keyword>
<dbReference type="InterPro" id="IPR021466">
    <property type="entry name" value="Put_rhamnosyl_transferase"/>
</dbReference>
<name>A0A7S2KIE9_9STRA</name>
<gene>
    <name evidence="2" type="ORF">SMAR0320_LOCUS2683</name>
</gene>